<evidence type="ECO:0000313" key="2">
    <source>
        <dbReference type="EMBL" id="KXZ72163.1"/>
    </source>
</evidence>
<evidence type="ECO:0000256" key="1">
    <source>
        <dbReference type="SAM" id="MobiDB-lite"/>
    </source>
</evidence>
<comment type="caution">
    <text evidence="2">The sequence shown here is derived from an EMBL/GenBank/DDBJ whole genome shotgun (WGS) entry which is preliminary data.</text>
</comment>
<dbReference type="PATRIC" id="fig|52133.19.peg.794"/>
<name>A0A150HY91_9GAMM</name>
<evidence type="ECO:0000313" key="3">
    <source>
        <dbReference type="Proteomes" id="UP000075544"/>
    </source>
</evidence>
<dbReference type="EMBL" id="JRHX01000030">
    <property type="protein sequence ID" value="KXZ72163.1"/>
    <property type="molecule type" value="Genomic_DNA"/>
</dbReference>
<organism evidence="2 3">
    <name type="scientific">Acinetobacter venetianus</name>
    <dbReference type="NCBI Taxonomy" id="52133"/>
    <lineage>
        <taxon>Bacteria</taxon>
        <taxon>Pseudomonadati</taxon>
        <taxon>Pseudomonadota</taxon>
        <taxon>Gammaproteobacteria</taxon>
        <taxon>Moraxellales</taxon>
        <taxon>Moraxellaceae</taxon>
        <taxon>Acinetobacter</taxon>
    </lineage>
</organism>
<evidence type="ECO:0008006" key="4">
    <source>
        <dbReference type="Google" id="ProtNLM"/>
    </source>
</evidence>
<feature type="region of interest" description="Disordered" evidence="1">
    <location>
        <begin position="1"/>
        <end position="27"/>
    </location>
</feature>
<dbReference type="AlphaFoldDB" id="A0A150HY91"/>
<accession>A0A150HY91</accession>
<dbReference type="Proteomes" id="UP000075544">
    <property type="component" value="Unassembled WGS sequence"/>
</dbReference>
<reference evidence="2 3" key="1">
    <citation type="journal article" date="2016" name="Sci. Rep.">
        <title>Genomic and phenotypic characterization of the species Acinetobacter venetianus.</title>
        <authorList>
            <person name="Fondi M."/>
            <person name="Maida I."/>
            <person name="Perrin E."/>
            <person name="Orlandini V."/>
            <person name="La Torre L."/>
            <person name="Bosi E."/>
            <person name="Negroni A."/>
            <person name="Zanaroli G."/>
            <person name="Fava F."/>
            <person name="Decorosi F."/>
            <person name="Giovannetti L."/>
            <person name="Viti C."/>
            <person name="Vaneechoutte M."/>
            <person name="Dijkshoorn L."/>
            <person name="Fani R."/>
        </authorList>
    </citation>
    <scope>NUCLEOTIDE SEQUENCE [LARGE SCALE GENOMIC DNA]</scope>
    <source>
        <strain evidence="2 3">LUH13518</strain>
    </source>
</reference>
<gene>
    <name evidence="2" type="ORF">AVENLUH13518_00774</name>
</gene>
<dbReference type="RefSeq" id="WP_061524076.1">
    <property type="nucleotide sequence ID" value="NZ_JRHX01000030.1"/>
</dbReference>
<proteinExistence type="predicted"/>
<protein>
    <recommendedName>
        <fullName evidence="4">DUF559 domain-containing protein</fullName>
    </recommendedName>
</protein>
<dbReference type="Gene3D" id="3.40.960.10">
    <property type="entry name" value="VSR Endonuclease"/>
    <property type="match status" value="1"/>
</dbReference>
<sequence length="134" mass="15309">MNTTFKDAQRSRSKAVARSNVPYKPRKSVSKGEALLENHLNALKIPFTKEFRFHPDRKWQADFRIDDMPILVEVEGGVFTNGRHTRGEGYTKDCEKYSAAAVNGWFVIRGTTAQIKEGLVIQWIEDLIERLRGG</sequence>